<protein>
    <submittedName>
        <fullName evidence="1">Uncharacterized protein</fullName>
    </submittedName>
</protein>
<accession>X6P8W6</accession>
<evidence type="ECO:0000313" key="2">
    <source>
        <dbReference type="Proteomes" id="UP000023152"/>
    </source>
</evidence>
<sequence length="166" mass="19236">MADQNTQKPIETQTSFQSLKDLPTPFTQAQCVPHEHEFLICRGKCKRDCYSYHLLKNEYKFICRYPDDVYLKGHCVVKLTDSNKNSNQITLLSFDGEYKHTLTMKYVSVWNNDNNENEMDKLKKSNNYNKWIPFTDNHNNQIHIGGAGDHYEGVRAVIGGSNNNLL</sequence>
<dbReference type="AlphaFoldDB" id="X6P8W6"/>
<organism evidence="1 2">
    <name type="scientific">Reticulomyxa filosa</name>
    <dbReference type="NCBI Taxonomy" id="46433"/>
    <lineage>
        <taxon>Eukaryota</taxon>
        <taxon>Sar</taxon>
        <taxon>Rhizaria</taxon>
        <taxon>Retaria</taxon>
        <taxon>Foraminifera</taxon>
        <taxon>Monothalamids</taxon>
        <taxon>Reticulomyxidae</taxon>
        <taxon>Reticulomyxa</taxon>
    </lineage>
</organism>
<proteinExistence type="predicted"/>
<gene>
    <name evidence="1" type="ORF">RFI_02455</name>
</gene>
<dbReference type="EMBL" id="ASPP01002405">
    <property type="protein sequence ID" value="ETO34636.1"/>
    <property type="molecule type" value="Genomic_DNA"/>
</dbReference>
<name>X6P8W6_RETFI</name>
<dbReference type="Proteomes" id="UP000023152">
    <property type="component" value="Unassembled WGS sequence"/>
</dbReference>
<reference evidence="1 2" key="1">
    <citation type="journal article" date="2013" name="Curr. Biol.">
        <title>The Genome of the Foraminiferan Reticulomyxa filosa.</title>
        <authorList>
            <person name="Glockner G."/>
            <person name="Hulsmann N."/>
            <person name="Schleicher M."/>
            <person name="Noegel A.A."/>
            <person name="Eichinger L."/>
            <person name="Gallinger C."/>
            <person name="Pawlowski J."/>
            <person name="Sierra R."/>
            <person name="Euteneuer U."/>
            <person name="Pillet L."/>
            <person name="Moustafa A."/>
            <person name="Platzer M."/>
            <person name="Groth M."/>
            <person name="Szafranski K."/>
            <person name="Schliwa M."/>
        </authorList>
    </citation>
    <scope>NUCLEOTIDE SEQUENCE [LARGE SCALE GENOMIC DNA]</scope>
</reference>
<evidence type="ECO:0000313" key="1">
    <source>
        <dbReference type="EMBL" id="ETO34636.1"/>
    </source>
</evidence>
<comment type="caution">
    <text evidence="1">The sequence shown here is derived from an EMBL/GenBank/DDBJ whole genome shotgun (WGS) entry which is preliminary data.</text>
</comment>
<keyword evidence="2" id="KW-1185">Reference proteome</keyword>